<protein>
    <submittedName>
        <fullName evidence="6">Glutamate/aspartate import solute-binding protein</fullName>
    </submittedName>
</protein>
<feature type="domain" description="Solute-binding protein family 3/N-terminal" evidence="5">
    <location>
        <begin position="38"/>
        <end position="287"/>
    </location>
</feature>
<accession>A0ABQ4SXJ7</accession>
<sequence length="313" mass="33519">MLRSGFLAALLLLAAGAPDAGAIEVLTGTLGKVARTHTVVIGYRTSSLPFSFVEGAAGAAPPASPDAAPAGAKRPIGYAIDLCQEIVEDIEREIGQDNLKVVYEPVTSASRIEAVTSGRIDLECGSTTANAERRQSVSFSPVTFISATKLLVRKGSPVASYRDLGGRRVAVTAGTTNESVVRTQLARLGIQAEIVTGRDHAESFAMVRDGRADALALDDVLLYGLIAGGGPDAKDYTVLADKLSFEPYAIMFRKNDLELAAVVSGTFSRLAESRELRWTYEKWFLKRLPNGERLNVPMSDELRTSFQVIGLQD</sequence>
<evidence type="ECO:0000313" key="7">
    <source>
        <dbReference type="Proteomes" id="UP001055102"/>
    </source>
</evidence>
<dbReference type="SMART" id="SM00062">
    <property type="entry name" value="PBPb"/>
    <property type="match status" value="1"/>
</dbReference>
<dbReference type="InterPro" id="IPR051455">
    <property type="entry name" value="Bact_solute-bind_prot3"/>
</dbReference>
<feature type="chain" id="PRO_5046852131" evidence="4">
    <location>
        <begin position="23"/>
        <end position="313"/>
    </location>
</feature>
<dbReference type="Pfam" id="PF00497">
    <property type="entry name" value="SBP_bac_3"/>
    <property type="match status" value="1"/>
</dbReference>
<keyword evidence="3 4" id="KW-0732">Signal</keyword>
<proteinExistence type="inferred from homology"/>
<dbReference type="CDD" id="cd13688">
    <property type="entry name" value="PBP2_GltI_DEBP"/>
    <property type="match status" value="1"/>
</dbReference>
<organism evidence="6 7">
    <name type="scientific">Methylobacterium jeotgali</name>
    <dbReference type="NCBI Taxonomy" id="381630"/>
    <lineage>
        <taxon>Bacteria</taxon>
        <taxon>Pseudomonadati</taxon>
        <taxon>Pseudomonadota</taxon>
        <taxon>Alphaproteobacteria</taxon>
        <taxon>Hyphomicrobiales</taxon>
        <taxon>Methylobacteriaceae</taxon>
        <taxon>Methylobacterium</taxon>
    </lineage>
</organism>
<dbReference type="Gene3D" id="3.40.190.10">
    <property type="entry name" value="Periplasmic binding protein-like II"/>
    <property type="match status" value="2"/>
</dbReference>
<dbReference type="RefSeq" id="WP_238275851.1">
    <property type="nucleotide sequence ID" value="NZ_BPQR01000038.1"/>
</dbReference>
<dbReference type="InterPro" id="IPR001638">
    <property type="entry name" value="Solute-binding_3/MltF_N"/>
</dbReference>
<evidence type="ECO:0000256" key="2">
    <source>
        <dbReference type="ARBA" id="ARBA00022448"/>
    </source>
</evidence>
<evidence type="ECO:0000256" key="1">
    <source>
        <dbReference type="ARBA" id="ARBA00010333"/>
    </source>
</evidence>
<comment type="caution">
    <text evidence="6">The sequence shown here is derived from an EMBL/GenBank/DDBJ whole genome shotgun (WGS) entry which is preliminary data.</text>
</comment>
<dbReference type="EMBL" id="BPQR01000038">
    <property type="protein sequence ID" value="GJE06946.1"/>
    <property type="molecule type" value="Genomic_DNA"/>
</dbReference>
<reference evidence="6" key="1">
    <citation type="journal article" date="2021" name="Front. Microbiol.">
        <title>Comprehensive Comparative Genomics and Phenotyping of Methylobacterium Species.</title>
        <authorList>
            <person name="Alessa O."/>
            <person name="Ogura Y."/>
            <person name="Fujitani Y."/>
            <person name="Takami H."/>
            <person name="Hayashi T."/>
            <person name="Sahin N."/>
            <person name="Tani A."/>
        </authorList>
    </citation>
    <scope>NUCLEOTIDE SEQUENCE</scope>
    <source>
        <strain evidence="6">LMG 23639</strain>
    </source>
</reference>
<evidence type="ECO:0000256" key="3">
    <source>
        <dbReference type="ARBA" id="ARBA00022729"/>
    </source>
</evidence>
<evidence type="ECO:0000259" key="5">
    <source>
        <dbReference type="SMART" id="SM00062"/>
    </source>
</evidence>
<evidence type="ECO:0000313" key="6">
    <source>
        <dbReference type="EMBL" id="GJE06946.1"/>
    </source>
</evidence>
<keyword evidence="2" id="KW-0813">Transport</keyword>
<dbReference type="Proteomes" id="UP001055102">
    <property type="component" value="Unassembled WGS sequence"/>
</dbReference>
<feature type="signal peptide" evidence="4">
    <location>
        <begin position="1"/>
        <end position="22"/>
    </location>
</feature>
<dbReference type="PANTHER" id="PTHR30085">
    <property type="entry name" value="AMINO ACID ABC TRANSPORTER PERMEASE"/>
    <property type="match status" value="1"/>
</dbReference>
<comment type="similarity">
    <text evidence="1">Belongs to the bacterial solute-binding protein 3 family.</text>
</comment>
<dbReference type="SUPFAM" id="SSF53850">
    <property type="entry name" value="Periplasmic binding protein-like II"/>
    <property type="match status" value="1"/>
</dbReference>
<name>A0ABQ4SXJ7_9HYPH</name>
<gene>
    <name evidence="6" type="primary">gltI_2</name>
    <name evidence="6" type="ORF">AOPFMNJM_2269</name>
</gene>
<evidence type="ECO:0000256" key="4">
    <source>
        <dbReference type="SAM" id="SignalP"/>
    </source>
</evidence>
<dbReference type="PANTHER" id="PTHR30085:SF2">
    <property type="entry name" value="GLUTAMATE_ASPARTATE IMPORT SOLUTE-BINDING PROTEIN"/>
    <property type="match status" value="1"/>
</dbReference>
<keyword evidence="7" id="KW-1185">Reference proteome</keyword>
<reference evidence="6" key="2">
    <citation type="submission" date="2021-08" db="EMBL/GenBank/DDBJ databases">
        <authorList>
            <person name="Tani A."/>
            <person name="Ola A."/>
            <person name="Ogura Y."/>
            <person name="Katsura K."/>
            <person name="Hayashi T."/>
        </authorList>
    </citation>
    <scope>NUCLEOTIDE SEQUENCE</scope>
    <source>
        <strain evidence="6">LMG 23639</strain>
    </source>
</reference>